<dbReference type="Gene3D" id="1.10.150.240">
    <property type="entry name" value="Putative phosphatase, domain 2"/>
    <property type="match status" value="1"/>
</dbReference>
<evidence type="ECO:0000256" key="3">
    <source>
        <dbReference type="ARBA" id="ARBA00022801"/>
    </source>
</evidence>
<organism evidence="5 6">
    <name type="scientific">Clostridioides difficile (strain CD196)</name>
    <name type="common">Peptoclostridium difficile</name>
    <dbReference type="NCBI Taxonomy" id="645462"/>
    <lineage>
        <taxon>Bacteria</taxon>
        <taxon>Bacillati</taxon>
        <taxon>Bacillota</taxon>
        <taxon>Clostridia</taxon>
        <taxon>Peptostreptococcales</taxon>
        <taxon>Peptostreptococcaceae</taxon>
        <taxon>Clostridioides</taxon>
    </lineage>
</organism>
<dbReference type="EMBL" id="FN538970">
    <property type="protein sequence ID" value="CBA60452.1"/>
    <property type="molecule type" value="Genomic_DNA"/>
</dbReference>
<evidence type="ECO:0000313" key="6">
    <source>
        <dbReference type="Proteomes" id="UP000002068"/>
    </source>
</evidence>
<protein>
    <submittedName>
        <fullName evidence="5">Hydrolase</fullName>
    </submittedName>
</protein>
<dbReference type="Proteomes" id="UP000002068">
    <property type="component" value="Chromosome"/>
</dbReference>
<dbReference type="RefSeq" id="WP_009888041.1">
    <property type="nucleotide sequence ID" value="NC_013315.1"/>
</dbReference>
<dbReference type="GO" id="GO:0046872">
    <property type="term" value="F:metal ion binding"/>
    <property type="evidence" value="ECO:0007669"/>
    <property type="project" value="UniProtKB-KW"/>
</dbReference>
<dbReference type="NCBIfam" id="TIGR01549">
    <property type="entry name" value="HAD-SF-IA-v1"/>
    <property type="match status" value="1"/>
</dbReference>
<keyword evidence="3 5" id="KW-0378">Hydrolase</keyword>
<dbReference type="InterPro" id="IPR023198">
    <property type="entry name" value="PGP-like_dom2"/>
</dbReference>
<sequence>MINLIFDVDDTLYNQLTPFYTAYNKVFSSIKDISIEDLYMSSRKYSDEVFHMTENGEMPIKEMHIYRIMKAFEELGNSITEKDAQSFQDEYIYQQSQITLIPEVERILNFSKERNINLGIITNGPSNHQRMKLKQLNIENWVDKSNIFISSEVGFSKPDTNIFRVAENVMNLDRENTYYVGDSYRNDVLGAKKAGWKSIWLNHRGHEVEELFYKPDFVILEHKDLISLFIKICSYKNM</sequence>
<dbReference type="GO" id="GO:0016791">
    <property type="term" value="F:phosphatase activity"/>
    <property type="evidence" value="ECO:0007669"/>
    <property type="project" value="TreeGrafter"/>
</dbReference>
<proteinExistence type="predicted"/>
<keyword evidence="4" id="KW-0460">Magnesium</keyword>
<name>A0A0H3MZC1_CLODC</name>
<evidence type="ECO:0000313" key="5">
    <source>
        <dbReference type="EMBL" id="CBA60452.1"/>
    </source>
</evidence>
<reference evidence="5 6" key="1">
    <citation type="journal article" date="2009" name="Genome Biol.">
        <title>Comparative genome and phenotypic analysis of Clostridium difficile 027 strains provides insight into the evolution of a hypervirulent bacterium.</title>
        <authorList>
            <person name="Stabler R.A."/>
            <person name="He M."/>
            <person name="Dawson L."/>
            <person name="Martin M."/>
            <person name="Valiente E."/>
            <person name="Corton C."/>
            <person name="Lawley T.D."/>
            <person name="Sebaihia M."/>
            <person name="Quail M.A."/>
            <person name="Rose G."/>
            <person name="Gerding D.N."/>
            <person name="Gibert M."/>
            <person name="Popoff M.R."/>
            <person name="Parkhill J."/>
            <person name="Dougan G."/>
            <person name="Wren B.W."/>
        </authorList>
    </citation>
    <scope>NUCLEOTIDE SEQUENCE [LARGE SCALE GENOMIC DNA]</scope>
    <source>
        <strain evidence="5 6">CD196</strain>
    </source>
</reference>
<dbReference type="InterPro" id="IPR051400">
    <property type="entry name" value="HAD-like_hydrolase"/>
</dbReference>
<gene>
    <name evidence="5" type="ordered locus">CD196_0224</name>
</gene>
<dbReference type="SFLD" id="SFLDS00003">
    <property type="entry name" value="Haloacid_Dehalogenase"/>
    <property type="match status" value="1"/>
</dbReference>
<dbReference type="PANTHER" id="PTHR46470">
    <property type="entry name" value="N-ACYLNEURAMINATE-9-PHOSPHATASE"/>
    <property type="match status" value="1"/>
</dbReference>
<evidence type="ECO:0000256" key="1">
    <source>
        <dbReference type="ARBA" id="ARBA00001946"/>
    </source>
</evidence>
<dbReference type="KEGG" id="cdc:CD196_0224"/>
<dbReference type="AlphaFoldDB" id="A0A0H3MZC1"/>
<accession>A0A0H3MZC1</accession>
<dbReference type="HOGENOM" id="CLU_045011_8_1_9"/>
<comment type="cofactor">
    <cofactor evidence="1">
        <name>Mg(2+)</name>
        <dbReference type="ChEBI" id="CHEBI:18420"/>
    </cofactor>
</comment>
<dbReference type="PRINTS" id="PR00413">
    <property type="entry name" value="HADHALOGNASE"/>
</dbReference>
<dbReference type="InterPro" id="IPR041492">
    <property type="entry name" value="HAD_2"/>
</dbReference>
<dbReference type="InterPro" id="IPR023214">
    <property type="entry name" value="HAD_sf"/>
</dbReference>
<dbReference type="InterPro" id="IPR006439">
    <property type="entry name" value="HAD-SF_hydro_IA"/>
</dbReference>
<dbReference type="PANTHER" id="PTHR46470:SF2">
    <property type="entry name" value="GLYCERALDEHYDE 3-PHOSPHATE PHOSPHATASE"/>
    <property type="match status" value="1"/>
</dbReference>
<dbReference type="SUPFAM" id="SSF56784">
    <property type="entry name" value="HAD-like"/>
    <property type="match status" value="1"/>
</dbReference>
<dbReference type="Gene3D" id="3.40.50.1000">
    <property type="entry name" value="HAD superfamily/HAD-like"/>
    <property type="match status" value="1"/>
</dbReference>
<dbReference type="SFLD" id="SFLDG01129">
    <property type="entry name" value="C1.5:_HAD__Beta-PGM__Phosphata"/>
    <property type="match status" value="1"/>
</dbReference>
<evidence type="ECO:0000256" key="4">
    <source>
        <dbReference type="ARBA" id="ARBA00022842"/>
    </source>
</evidence>
<evidence type="ECO:0000256" key="2">
    <source>
        <dbReference type="ARBA" id="ARBA00022723"/>
    </source>
</evidence>
<dbReference type="Pfam" id="PF13419">
    <property type="entry name" value="HAD_2"/>
    <property type="match status" value="1"/>
</dbReference>
<keyword evidence="2" id="KW-0479">Metal-binding</keyword>
<dbReference type="GO" id="GO:0044281">
    <property type="term" value="P:small molecule metabolic process"/>
    <property type="evidence" value="ECO:0007669"/>
    <property type="project" value="UniProtKB-ARBA"/>
</dbReference>
<dbReference type="InterPro" id="IPR036412">
    <property type="entry name" value="HAD-like_sf"/>
</dbReference>